<dbReference type="SMART" id="SM01321">
    <property type="entry name" value="Y1_Tnp"/>
    <property type="match status" value="1"/>
</dbReference>
<dbReference type="PANTHER" id="PTHR34322">
    <property type="entry name" value="TRANSPOSASE, Y1_TNP DOMAIN-CONTAINING"/>
    <property type="match status" value="1"/>
</dbReference>
<dbReference type="Pfam" id="PF13412">
    <property type="entry name" value="HTH_24"/>
    <property type="match status" value="1"/>
</dbReference>
<dbReference type="EMBL" id="MELK01000034">
    <property type="protein sequence ID" value="OFW57359.1"/>
    <property type="molecule type" value="Genomic_DNA"/>
</dbReference>
<dbReference type="AlphaFoldDB" id="A0A1F2WKH9"/>
<organism evidence="2 3">
    <name type="scientific">Candidatus Solincola sediminis</name>
    <dbReference type="NCBI Taxonomy" id="1797199"/>
    <lineage>
        <taxon>Bacteria</taxon>
        <taxon>Bacillati</taxon>
        <taxon>Actinomycetota</taxon>
        <taxon>Candidatus Geothermincolia</taxon>
        <taxon>Candidatus Geothermincolales</taxon>
        <taxon>Candidatus Geothermincolaceae</taxon>
        <taxon>Candidatus Solincola</taxon>
    </lineage>
</organism>
<dbReference type="InterPro" id="IPR036515">
    <property type="entry name" value="Transposase_17_sf"/>
</dbReference>
<dbReference type="InterPro" id="IPR036390">
    <property type="entry name" value="WH_DNA-bd_sf"/>
</dbReference>
<name>A0A1F2WKH9_9ACTN</name>
<dbReference type="Pfam" id="PF01797">
    <property type="entry name" value="Y1_Tnp"/>
    <property type="match status" value="1"/>
</dbReference>
<evidence type="ECO:0000313" key="3">
    <source>
        <dbReference type="Proteomes" id="UP000177876"/>
    </source>
</evidence>
<dbReference type="Gene3D" id="3.30.70.1290">
    <property type="entry name" value="Transposase IS200-like"/>
    <property type="match status" value="1"/>
</dbReference>
<dbReference type="SUPFAM" id="SSF46785">
    <property type="entry name" value="Winged helix' DNA-binding domain"/>
    <property type="match status" value="1"/>
</dbReference>
<dbReference type="CDD" id="cd00090">
    <property type="entry name" value="HTH_ARSR"/>
    <property type="match status" value="1"/>
</dbReference>
<dbReference type="InterPro" id="IPR002686">
    <property type="entry name" value="Transposase_17"/>
</dbReference>
<dbReference type="Proteomes" id="UP000177876">
    <property type="component" value="Unassembled WGS sequence"/>
</dbReference>
<dbReference type="GO" id="GO:0003677">
    <property type="term" value="F:DNA binding"/>
    <property type="evidence" value="ECO:0007669"/>
    <property type="project" value="InterPro"/>
</dbReference>
<comment type="caution">
    <text evidence="2">The sequence shown here is derived from an EMBL/GenBank/DDBJ whole genome shotgun (WGS) entry which is preliminary data.</text>
</comment>
<feature type="domain" description="Transposase IS200-like" evidence="1">
    <location>
        <begin position="9"/>
        <end position="123"/>
    </location>
</feature>
<evidence type="ECO:0000313" key="2">
    <source>
        <dbReference type="EMBL" id="OFW57359.1"/>
    </source>
</evidence>
<dbReference type="InterPro" id="IPR011991">
    <property type="entry name" value="ArsR-like_HTH"/>
</dbReference>
<dbReference type="GO" id="GO:0006313">
    <property type="term" value="P:DNA transposition"/>
    <property type="evidence" value="ECO:0007669"/>
    <property type="project" value="InterPro"/>
</dbReference>
<accession>A0A1F2WKH9</accession>
<proteinExistence type="predicted"/>
<gene>
    <name evidence="2" type="ORF">A2Y75_06250</name>
</gene>
<reference evidence="2 3" key="1">
    <citation type="journal article" date="2016" name="Nat. Commun.">
        <title>Thousands of microbial genomes shed light on interconnected biogeochemical processes in an aquifer system.</title>
        <authorList>
            <person name="Anantharaman K."/>
            <person name="Brown C.T."/>
            <person name="Hug L.A."/>
            <person name="Sharon I."/>
            <person name="Castelle C.J."/>
            <person name="Probst A.J."/>
            <person name="Thomas B.C."/>
            <person name="Singh A."/>
            <person name="Wilkins M.J."/>
            <person name="Karaoz U."/>
            <person name="Brodie E.L."/>
            <person name="Williams K.H."/>
            <person name="Hubbard S.S."/>
            <person name="Banfield J.F."/>
        </authorList>
    </citation>
    <scope>NUCLEOTIDE SEQUENCE [LARGE SCALE GENOMIC DNA]</scope>
</reference>
<evidence type="ECO:0000259" key="1">
    <source>
        <dbReference type="SMART" id="SM01321"/>
    </source>
</evidence>
<dbReference type="PANTHER" id="PTHR34322:SF2">
    <property type="entry name" value="TRANSPOSASE IS200-LIKE DOMAIN-CONTAINING PROTEIN"/>
    <property type="match status" value="1"/>
</dbReference>
<dbReference type="GO" id="GO:0004803">
    <property type="term" value="F:transposase activity"/>
    <property type="evidence" value="ECO:0007669"/>
    <property type="project" value="InterPro"/>
</dbReference>
<sequence length="284" mass="32838">MGRPLRLEFPGAFYHVVSRGNAKQAIFESDDDRRLFLGTLSRVIKRHNMILHAYCLMQNHFHLLIETPDGNLSRGMHNLNCLYCQTYNSRHDRVGHLFQGRYRAAVIDEDEYFLTVARYIVLNPVRAKIVTYPSGYIWSSYLDTIGARIPPAFLTVGSILKEFSEDEEKARNSYHVFILQGLDQEISYSLPDCSILGSSEFVDKLKDMMATKKTIREIPRRDRFADRPNIERVIRLGSKQDERDTGIFLAFHEFGYRQKEIADHLKLSPSTVSKIIKKMESQGV</sequence>
<dbReference type="SUPFAM" id="SSF143422">
    <property type="entry name" value="Transposase IS200-like"/>
    <property type="match status" value="1"/>
</dbReference>
<protein>
    <recommendedName>
        <fullName evidence="1">Transposase IS200-like domain-containing protein</fullName>
    </recommendedName>
</protein>
<dbReference type="Gene3D" id="1.10.10.60">
    <property type="entry name" value="Homeodomain-like"/>
    <property type="match status" value="1"/>
</dbReference>